<reference evidence="10 11" key="1">
    <citation type="journal article" date="2014" name="PLoS ONE">
        <title>The first complete genome sequence of the class fimbriimonadia in the phylum armatimonadetes.</title>
        <authorList>
            <person name="Hu Z.Y."/>
            <person name="Wang Y.Z."/>
            <person name="Im W.T."/>
            <person name="Wang S.Y."/>
            <person name="Zhao G.P."/>
            <person name="Zheng H.J."/>
            <person name="Quan Z.X."/>
        </authorList>
    </citation>
    <scope>NUCLEOTIDE SEQUENCE [LARGE SCALE GENOMIC DNA]</scope>
    <source>
        <strain evidence="10">Gsoil 348</strain>
    </source>
</reference>
<evidence type="ECO:0000256" key="5">
    <source>
        <dbReference type="ARBA" id="ARBA00023002"/>
    </source>
</evidence>
<dbReference type="GO" id="GO:0009051">
    <property type="term" value="P:pentose-phosphate shunt, oxidative branch"/>
    <property type="evidence" value="ECO:0007669"/>
    <property type="project" value="TreeGrafter"/>
</dbReference>
<keyword evidence="11" id="KW-1185">Reference proteome</keyword>
<evidence type="ECO:0000256" key="1">
    <source>
        <dbReference type="ARBA" id="ARBA00004937"/>
    </source>
</evidence>
<feature type="binding site" evidence="7">
    <location>
        <position position="154"/>
    </location>
    <ligand>
        <name>NADP(+)</name>
        <dbReference type="ChEBI" id="CHEBI:58349"/>
    </ligand>
</feature>
<dbReference type="eggNOG" id="COG0364">
    <property type="taxonomic scope" value="Bacteria"/>
</dbReference>
<evidence type="ECO:0000256" key="7">
    <source>
        <dbReference type="HAMAP-Rule" id="MF_00966"/>
    </source>
</evidence>
<dbReference type="InterPro" id="IPR019796">
    <property type="entry name" value="G6P_DH_AS"/>
</dbReference>
<protein>
    <recommendedName>
        <fullName evidence="7">Glucose-6-phosphate 1-dehydrogenase</fullName>
        <shortName evidence="7">G6PD</shortName>
        <ecNumber evidence="7">1.1.1.49</ecNumber>
    </recommendedName>
</protein>
<dbReference type="InterPro" id="IPR036291">
    <property type="entry name" value="NAD(P)-bd_dom_sf"/>
</dbReference>
<dbReference type="PANTHER" id="PTHR23429:SF0">
    <property type="entry name" value="GLUCOSE-6-PHOSPHATE 1-DEHYDROGENASE"/>
    <property type="match status" value="1"/>
</dbReference>
<dbReference type="RefSeq" id="WP_025228641.1">
    <property type="nucleotide sequence ID" value="NZ_CP007139.1"/>
</dbReference>
<dbReference type="Proteomes" id="UP000027982">
    <property type="component" value="Chromosome"/>
</dbReference>
<dbReference type="GO" id="GO:0005829">
    <property type="term" value="C:cytosol"/>
    <property type="evidence" value="ECO:0007669"/>
    <property type="project" value="TreeGrafter"/>
</dbReference>
<keyword evidence="4 7" id="KW-0521">NADP</keyword>
<dbReference type="Gene3D" id="3.30.360.10">
    <property type="entry name" value="Dihydrodipicolinate Reductase, domain 2"/>
    <property type="match status" value="1"/>
</dbReference>
<dbReference type="NCBIfam" id="TIGR00871">
    <property type="entry name" value="zwf"/>
    <property type="match status" value="1"/>
</dbReference>
<feature type="binding site" evidence="7">
    <location>
        <position position="241"/>
    </location>
    <ligand>
        <name>substrate</name>
    </ligand>
</feature>
<feature type="domain" description="Glucose-6-phosphate dehydrogenase NAD-binding" evidence="8">
    <location>
        <begin position="13"/>
        <end position="193"/>
    </location>
</feature>
<dbReference type="EC" id="1.1.1.49" evidence="7"/>
<comment type="function">
    <text evidence="7">Catalyzes the oxidation of glucose 6-phosphate to 6-phosphogluconolactone.</text>
</comment>
<sequence length="502" mass="57693">MQPPELPPTIVAIFGATGDLTKRKLLPALYNLWLDGQMPKQFSILGVSRQGSTEQFCEGMKQAMAEFSRRGAPDETKWREFAKHIEFLKGTFDDPRTFEKLKHRIEKDEAEYGQRASRVYYLSVPPGIFGMIADGLGHAGLSQDRTHDRIVIEKPFGRDLESAEALNAQILRNFEERQIYRIDHYLGKETVQNILAFRFANALYEPIWNRRYVDHVQITVAEDVGVGTRGNYYETSGALRDMVQNHLLQLMCLVGMEPLASFDADEVRNKKVDVLRAVRPLAKQDPHDYAVRGQYGPGNMQNESVLGYRQEVGVDPFSATETYVALKLYLDNWRWQNVPFYLRTGKRLPRKLSQIVLQFRPVPHQMFPPESSEVFEPNRLIINIQPEEGIIMRFQAKEPGAGMRLRTVSMEFDYAEAFHATNREAYETLLQEVIEGDQALFMRDDQERVAWKLIEPLLDHWQVSPASHFPNYVAGTWGPESADMMLARDGRSWYNPMAGVKL</sequence>
<feature type="binding site" evidence="7">
    <location>
        <position position="222"/>
    </location>
    <ligand>
        <name>substrate</name>
    </ligand>
</feature>
<evidence type="ECO:0000256" key="2">
    <source>
        <dbReference type="ARBA" id="ARBA00009975"/>
    </source>
</evidence>
<feature type="active site" description="Proton acceptor" evidence="7">
    <location>
        <position position="246"/>
    </location>
</feature>
<feature type="binding site" evidence="7">
    <location>
        <position position="346"/>
    </location>
    <ligand>
        <name>substrate</name>
    </ligand>
</feature>
<dbReference type="Gene3D" id="3.40.50.720">
    <property type="entry name" value="NAD(P)-binding Rossmann-like Domain"/>
    <property type="match status" value="1"/>
</dbReference>
<comment type="catalytic activity">
    <reaction evidence="7">
        <text>D-glucose 6-phosphate + NADP(+) = 6-phospho-D-glucono-1,5-lactone + NADPH + H(+)</text>
        <dbReference type="Rhea" id="RHEA:15841"/>
        <dbReference type="ChEBI" id="CHEBI:15378"/>
        <dbReference type="ChEBI" id="CHEBI:57783"/>
        <dbReference type="ChEBI" id="CHEBI:57955"/>
        <dbReference type="ChEBI" id="CHEBI:58349"/>
        <dbReference type="ChEBI" id="CHEBI:61548"/>
        <dbReference type="EC" id="1.1.1.49"/>
    </reaction>
</comment>
<dbReference type="Pfam" id="PF02781">
    <property type="entry name" value="G6PD_C"/>
    <property type="match status" value="1"/>
</dbReference>
<dbReference type="SUPFAM" id="SSF55347">
    <property type="entry name" value="Glyceraldehyde-3-phosphate dehydrogenase-like, C-terminal domain"/>
    <property type="match status" value="1"/>
</dbReference>
<dbReference type="InterPro" id="IPR022674">
    <property type="entry name" value="G6P_DH_NAD-bd"/>
</dbReference>
<dbReference type="InterPro" id="IPR022675">
    <property type="entry name" value="G6P_DH_C"/>
</dbReference>
<feature type="domain" description="Glucose-6-phosphate dehydrogenase C-terminal" evidence="9">
    <location>
        <begin position="195"/>
        <end position="493"/>
    </location>
</feature>
<dbReference type="Pfam" id="PF00479">
    <property type="entry name" value="G6PD_N"/>
    <property type="match status" value="1"/>
</dbReference>
<keyword evidence="5 7" id="KW-0560">Oxidoreductase</keyword>
<dbReference type="GO" id="GO:0006006">
    <property type="term" value="P:glucose metabolic process"/>
    <property type="evidence" value="ECO:0007669"/>
    <property type="project" value="UniProtKB-KW"/>
</dbReference>
<dbReference type="PROSITE" id="PS00069">
    <property type="entry name" value="G6P_DEHYDROGENASE"/>
    <property type="match status" value="1"/>
</dbReference>
<keyword evidence="3 7" id="KW-0313">Glucose metabolism</keyword>
<dbReference type="PIRSF" id="PIRSF000110">
    <property type="entry name" value="G6PD"/>
    <property type="match status" value="1"/>
</dbReference>
<dbReference type="InterPro" id="IPR001282">
    <property type="entry name" value="G6P_DH"/>
</dbReference>
<dbReference type="HOGENOM" id="CLU_013524_5_0_0"/>
<dbReference type="UniPathway" id="UPA00115">
    <property type="reaction ID" value="UER00408"/>
</dbReference>
<evidence type="ECO:0000256" key="6">
    <source>
        <dbReference type="ARBA" id="ARBA00023277"/>
    </source>
</evidence>
<dbReference type="EMBL" id="CP007139">
    <property type="protein sequence ID" value="AIE87463.1"/>
    <property type="molecule type" value="Genomic_DNA"/>
</dbReference>
<accession>A0A068NVB1</accession>
<dbReference type="GO" id="GO:0050661">
    <property type="term" value="F:NADP binding"/>
    <property type="evidence" value="ECO:0007669"/>
    <property type="project" value="UniProtKB-UniRule"/>
</dbReference>
<feature type="binding site" evidence="7">
    <location>
        <position position="351"/>
    </location>
    <ligand>
        <name>substrate</name>
    </ligand>
</feature>
<evidence type="ECO:0000256" key="4">
    <source>
        <dbReference type="ARBA" id="ARBA00022857"/>
    </source>
</evidence>
<comment type="pathway">
    <text evidence="1 7">Carbohydrate degradation; pentose phosphate pathway; D-ribulose 5-phosphate from D-glucose 6-phosphate (oxidative stage): step 1/3.</text>
</comment>
<dbReference type="AlphaFoldDB" id="A0A068NVB1"/>
<name>A0A068NVB1_FIMGI</name>
<comment type="similarity">
    <text evidence="2 7">Belongs to the glucose-6-phosphate dehydrogenase family.</text>
</comment>
<feature type="binding site" evidence="7">
    <location>
        <position position="49"/>
    </location>
    <ligand>
        <name>NADP(+)</name>
        <dbReference type="ChEBI" id="CHEBI:58349"/>
    </ligand>
</feature>
<organism evidence="10 11">
    <name type="scientific">Fimbriimonas ginsengisoli Gsoil 348</name>
    <dbReference type="NCBI Taxonomy" id="661478"/>
    <lineage>
        <taxon>Bacteria</taxon>
        <taxon>Bacillati</taxon>
        <taxon>Armatimonadota</taxon>
        <taxon>Fimbriimonadia</taxon>
        <taxon>Fimbriimonadales</taxon>
        <taxon>Fimbriimonadaceae</taxon>
        <taxon>Fimbriimonas</taxon>
    </lineage>
</organism>
<evidence type="ECO:0000313" key="10">
    <source>
        <dbReference type="EMBL" id="AIE87463.1"/>
    </source>
</evidence>
<dbReference type="PRINTS" id="PR00079">
    <property type="entry name" value="G6PDHDRGNASE"/>
</dbReference>
<gene>
    <name evidence="7" type="primary">zwf</name>
    <name evidence="10" type="ORF">OP10G_4095</name>
</gene>
<proteinExistence type="inferred from homology"/>
<feature type="binding site" evidence="7">
    <location>
        <begin position="15"/>
        <end position="22"/>
    </location>
    <ligand>
        <name>NADP(+)</name>
        <dbReference type="ChEBI" id="CHEBI:58349"/>
    </ligand>
</feature>
<evidence type="ECO:0000313" key="11">
    <source>
        <dbReference type="Proteomes" id="UP000027982"/>
    </source>
</evidence>
<evidence type="ECO:0000259" key="9">
    <source>
        <dbReference type="Pfam" id="PF02781"/>
    </source>
</evidence>
<comment type="caution">
    <text evidence="7">Lacks conserved residue(s) required for the propagation of feature annotation.</text>
</comment>
<dbReference type="KEGG" id="fgi:OP10G_4095"/>
<dbReference type="OrthoDB" id="9802739at2"/>
<feature type="binding site" evidence="7">
    <location>
        <position position="184"/>
    </location>
    <ligand>
        <name>substrate</name>
    </ligand>
</feature>
<keyword evidence="6 7" id="KW-0119">Carbohydrate metabolism</keyword>
<dbReference type="GO" id="GO:0004345">
    <property type="term" value="F:glucose-6-phosphate dehydrogenase activity"/>
    <property type="evidence" value="ECO:0007669"/>
    <property type="project" value="UniProtKB-UniRule"/>
</dbReference>
<dbReference type="SUPFAM" id="SSF51735">
    <property type="entry name" value="NAD(P)-binding Rossmann-fold domains"/>
    <property type="match status" value="1"/>
</dbReference>
<feature type="binding site" evidence="7">
    <location>
        <position position="188"/>
    </location>
    <ligand>
        <name>substrate</name>
    </ligand>
</feature>
<evidence type="ECO:0000259" key="8">
    <source>
        <dbReference type="Pfam" id="PF00479"/>
    </source>
</evidence>
<dbReference type="PANTHER" id="PTHR23429">
    <property type="entry name" value="GLUCOSE-6-PHOSPHATE 1-DEHYDROGENASE G6PD"/>
    <property type="match status" value="1"/>
</dbReference>
<dbReference type="STRING" id="661478.OP10G_4095"/>
<dbReference type="HAMAP" id="MF_00966">
    <property type="entry name" value="G6PD"/>
    <property type="match status" value="1"/>
</dbReference>
<evidence type="ECO:0000256" key="3">
    <source>
        <dbReference type="ARBA" id="ARBA00022526"/>
    </source>
</evidence>